<keyword evidence="1" id="KW-1133">Transmembrane helix</keyword>
<proteinExistence type="predicted"/>
<feature type="transmembrane region" description="Helical" evidence="1">
    <location>
        <begin position="199"/>
        <end position="223"/>
    </location>
</feature>
<accession>E3LK43</accession>
<keyword evidence="1" id="KW-0472">Membrane</keyword>
<dbReference type="HOGENOM" id="CLU_036335_2_0_1"/>
<dbReference type="FunCoup" id="E3LK43">
    <property type="interactions" value="5"/>
</dbReference>
<dbReference type="InterPro" id="IPR019428">
    <property type="entry name" value="7TM_GPCR_serpentine_rcpt_Str"/>
</dbReference>
<dbReference type="OrthoDB" id="5859535at2759"/>
<reference evidence="2" key="1">
    <citation type="submission" date="2007-07" db="EMBL/GenBank/DDBJ databases">
        <title>PCAP assembly of the Caenorhabditis remanei genome.</title>
        <authorList>
            <consortium name="The Caenorhabditis remanei Sequencing Consortium"/>
            <person name="Wilson R.K."/>
        </authorList>
    </citation>
    <scope>NUCLEOTIDE SEQUENCE [LARGE SCALE GENOMIC DNA]</scope>
    <source>
        <strain evidence="2">PB4641</strain>
    </source>
</reference>
<dbReference type="InParanoid" id="E3LK43"/>
<dbReference type="EMBL" id="DS268410">
    <property type="protein sequence ID" value="EFO99713.1"/>
    <property type="molecule type" value="Genomic_DNA"/>
</dbReference>
<sequence>MSSLSNIQQIVQQVCTPLSINTFLIHLIVHKSPKKLGVYKYLMIYIDLFEMLYSILDLIAAPDFYSYDSMYLVITSSDKILVPKWFQKVLTTLLCSMFGVSMAMFGIHFVYRFLVVSGNRYLKTLSSDKFAVWFVFPVFYGLVWAAVISVTLSPNNYTDQVLINSYLIHRSLSTTDISYLGPNYWITINNGNPILNLSYFVGMSLIFIMVTISILTMFVFATLSYRKMGTLVEVTNNSKQYRSLQLQLLNSLVAQALIPAILMQEPSCIVFSAPFFHKGTELLGGILGITVSLYPVLDPLPTMFVIKHYRNAILSEL</sequence>
<dbReference type="PANTHER" id="PTHR22943">
    <property type="entry name" value="7-TRANSMEMBRANE DOMAIN RECEPTOR C.ELEGANS"/>
    <property type="match status" value="1"/>
</dbReference>
<gene>
    <name evidence="2" type="ORF">CRE_18415</name>
</gene>
<dbReference type="CTD" id="9838939"/>
<dbReference type="Pfam" id="PF10326">
    <property type="entry name" value="7TM_GPCR_Str"/>
    <property type="match status" value="1"/>
</dbReference>
<dbReference type="AlphaFoldDB" id="E3LK43"/>
<dbReference type="Proteomes" id="UP000008281">
    <property type="component" value="Unassembled WGS sequence"/>
</dbReference>
<dbReference type="GeneID" id="9838939"/>
<keyword evidence="1" id="KW-0812">Transmembrane</keyword>
<evidence type="ECO:0000256" key="1">
    <source>
        <dbReference type="SAM" id="Phobius"/>
    </source>
</evidence>
<keyword evidence="3" id="KW-1185">Reference proteome</keyword>
<dbReference type="PANTHER" id="PTHR22943:SF65">
    <property type="entry name" value="SEVEN TM RECEPTOR"/>
    <property type="match status" value="1"/>
</dbReference>
<dbReference type="KEGG" id="crq:GCK72_019015"/>
<dbReference type="GO" id="GO:0038022">
    <property type="term" value="F:G protein-coupled olfactory receptor activity"/>
    <property type="evidence" value="ECO:0007669"/>
    <property type="project" value="TreeGrafter"/>
</dbReference>
<dbReference type="eggNOG" id="ENOG502TFPH">
    <property type="taxonomic scope" value="Eukaryota"/>
</dbReference>
<dbReference type="OMA" id="CSMFGVS"/>
<evidence type="ECO:0008006" key="4">
    <source>
        <dbReference type="Google" id="ProtNLM"/>
    </source>
</evidence>
<feature type="transmembrane region" description="Helical" evidence="1">
    <location>
        <begin position="6"/>
        <end position="29"/>
    </location>
</feature>
<name>E3LK43_CAERE</name>
<dbReference type="SUPFAM" id="SSF81321">
    <property type="entry name" value="Family A G protein-coupled receptor-like"/>
    <property type="match status" value="1"/>
</dbReference>
<dbReference type="GO" id="GO:0005886">
    <property type="term" value="C:plasma membrane"/>
    <property type="evidence" value="ECO:0007669"/>
    <property type="project" value="TreeGrafter"/>
</dbReference>
<organism evidence="3">
    <name type="scientific">Caenorhabditis remanei</name>
    <name type="common">Caenorhabditis vulgaris</name>
    <dbReference type="NCBI Taxonomy" id="31234"/>
    <lineage>
        <taxon>Eukaryota</taxon>
        <taxon>Metazoa</taxon>
        <taxon>Ecdysozoa</taxon>
        <taxon>Nematoda</taxon>
        <taxon>Chromadorea</taxon>
        <taxon>Rhabditida</taxon>
        <taxon>Rhabditina</taxon>
        <taxon>Rhabditomorpha</taxon>
        <taxon>Rhabditoidea</taxon>
        <taxon>Rhabditidae</taxon>
        <taxon>Peloderinae</taxon>
        <taxon>Caenorhabditis</taxon>
    </lineage>
</organism>
<dbReference type="RefSeq" id="XP_003115226.2">
    <property type="nucleotide sequence ID" value="XM_003115178.2"/>
</dbReference>
<dbReference type="GO" id="GO:0042048">
    <property type="term" value="P:olfactory behavior"/>
    <property type="evidence" value="ECO:0007669"/>
    <property type="project" value="TreeGrafter"/>
</dbReference>
<feature type="transmembrane region" description="Helical" evidence="1">
    <location>
        <begin position="85"/>
        <end position="110"/>
    </location>
</feature>
<feature type="transmembrane region" description="Helical" evidence="1">
    <location>
        <begin position="41"/>
        <end position="65"/>
    </location>
</feature>
<evidence type="ECO:0000313" key="3">
    <source>
        <dbReference type="Proteomes" id="UP000008281"/>
    </source>
</evidence>
<feature type="transmembrane region" description="Helical" evidence="1">
    <location>
        <begin position="130"/>
        <end position="152"/>
    </location>
</feature>
<protein>
    <recommendedName>
        <fullName evidence="4">Seven TM Receptor</fullName>
    </recommendedName>
</protein>
<evidence type="ECO:0000313" key="2">
    <source>
        <dbReference type="EMBL" id="EFO99713.1"/>
    </source>
</evidence>